<dbReference type="EMBL" id="KQ244881">
    <property type="protein sequence ID" value="KNC74006.1"/>
    <property type="molecule type" value="Genomic_DNA"/>
</dbReference>
<dbReference type="InterPro" id="IPR008266">
    <property type="entry name" value="Tyr_kinase_AS"/>
</dbReference>
<dbReference type="GO" id="GO:0004714">
    <property type="term" value="F:transmembrane receptor protein tyrosine kinase activity"/>
    <property type="evidence" value="ECO:0007669"/>
    <property type="project" value="TreeGrafter"/>
</dbReference>
<evidence type="ECO:0000313" key="3">
    <source>
        <dbReference type="Proteomes" id="UP000054560"/>
    </source>
</evidence>
<keyword evidence="2" id="KW-0418">Kinase</keyword>
<dbReference type="OrthoDB" id="3256376at2759"/>
<dbReference type="GeneID" id="25913940"/>
<gene>
    <name evidence="2" type="ORF">SARC_13436</name>
</gene>
<evidence type="ECO:0000259" key="1">
    <source>
        <dbReference type="PROSITE" id="PS50011"/>
    </source>
</evidence>
<feature type="domain" description="Protein kinase" evidence="1">
    <location>
        <begin position="1"/>
        <end position="188"/>
    </location>
</feature>
<dbReference type="RefSeq" id="XP_014147908.1">
    <property type="nucleotide sequence ID" value="XM_014292433.1"/>
</dbReference>
<dbReference type="SMART" id="SM00219">
    <property type="entry name" value="TyrKc"/>
    <property type="match status" value="1"/>
</dbReference>
<organism evidence="2 3">
    <name type="scientific">Sphaeroforma arctica JP610</name>
    <dbReference type="NCBI Taxonomy" id="667725"/>
    <lineage>
        <taxon>Eukaryota</taxon>
        <taxon>Ichthyosporea</taxon>
        <taxon>Ichthyophonida</taxon>
        <taxon>Sphaeroforma</taxon>
    </lineage>
</organism>
<dbReference type="AlphaFoldDB" id="A0A0L0FBY4"/>
<dbReference type="GO" id="GO:0007169">
    <property type="term" value="P:cell surface receptor protein tyrosine kinase signaling pathway"/>
    <property type="evidence" value="ECO:0007669"/>
    <property type="project" value="TreeGrafter"/>
</dbReference>
<sequence length="188" mass="21473">MKKLEHVNIVTCVGIATGPPLAIVMELMTMGDLYTYLRSQDERECYVTDAQRLYTIYQVARAMHYLSNHGVVHRDLAARNCMMSPPRAGTFGFPIVRVSDFGLSREISDTENYYKMQSHDKLPIHWMAVEAIVDRKFSVASDVWSFAVVAWEVFGDACAKPHQNLNVFQMLEYYKSGKRLLQPAKCPD</sequence>
<dbReference type="Proteomes" id="UP000054560">
    <property type="component" value="Unassembled WGS sequence"/>
</dbReference>
<dbReference type="PROSITE" id="PS00109">
    <property type="entry name" value="PROTEIN_KINASE_TYR"/>
    <property type="match status" value="1"/>
</dbReference>
<keyword evidence="2" id="KW-0723">Serine/threonine-protein kinase</keyword>
<dbReference type="GO" id="GO:0043235">
    <property type="term" value="C:receptor complex"/>
    <property type="evidence" value="ECO:0007669"/>
    <property type="project" value="TreeGrafter"/>
</dbReference>
<proteinExistence type="predicted"/>
<dbReference type="InterPro" id="IPR001245">
    <property type="entry name" value="Ser-Thr/Tyr_kinase_cat_dom"/>
</dbReference>
<dbReference type="InterPro" id="IPR000719">
    <property type="entry name" value="Prot_kinase_dom"/>
</dbReference>
<protein>
    <submittedName>
        <fullName evidence="2">Serine/threonine protein kinase</fullName>
    </submittedName>
</protein>
<dbReference type="GO" id="GO:0005886">
    <property type="term" value="C:plasma membrane"/>
    <property type="evidence" value="ECO:0007669"/>
    <property type="project" value="TreeGrafter"/>
</dbReference>
<dbReference type="STRING" id="667725.A0A0L0FBY4"/>
<feature type="non-terminal residue" evidence="2">
    <location>
        <position position="188"/>
    </location>
</feature>
<keyword evidence="3" id="KW-1185">Reference proteome</keyword>
<dbReference type="InterPro" id="IPR050122">
    <property type="entry name" value="RTK"/>
</dbReference>
<reference evidence="2 3" key="1">
    <citation type="submission" date="2011-02" db="EMBL/GenBank/DDBJ databases">
        <title>The Genome Sequence of Sphaeroforma arctica JP610.</title>
        <authorList>
            <consortium name="The Broad Institute Genome Sequencing Platform"/>
            <person name="Russ C."/>
            <person name="Cuomo C."/>
            <person name="Young S.K."/>
            <person name="Zeng Q."/>
            <person name="Gargeya S."/>
            <person name="Alvarado L."/>
            <person name="Berlin A."/>
            <person name="Chapman S.B."/>
            <person name="Chen Z."/>
            <person name="Freedman E."/>
            <person name="Gellesch M."/>
            <person name="Goldberg J."/>
            <person name="Griggs A."/>
            <person name="Gujja S."/>
            <person name="Heilman E."/>
            <person name="Heiman D."/>
            <person name="Howarth C."/>
            <person name="Mehta T."/>
            <person name="Neiman D."/>
            <person name="Pearson M."/>
            <person name="Roberts A."/>
            <person name="Saif S."/>
            <person name="Shea T."/>
            <person name="Shenoy N."/>
            <person name="Sisk P."/>
            <person name="Stolte C."/>
            <person name="Sykes S."/>
            <person name="White J."/>
            <person name="Yandava C."/>
            <person name="Burger G."/>
            <person name="Gray M.W."/>
            <person name="Holland P.W.H."/>
            <person name="King N."/>
            <person name="Lang F.B.F."/>
            <person name="Roger A.J."/>
            <person name="Ruiz-Trillo I."/>
            <person name="Haas B."/>
            <person name="Nusbaum C."/>
            <person name="Birren B."/>
        </authorList>
    </citation>
    <scope>NUCLEOTIDE SEQUENCE [LARGE SCALE GENOMIC DNA]</scope>
    <source>
        <strain evidence="2 3">JP610</strain>
    </source>
</reference>
<dbReference type="Gene3D" id="1.10.510.10">
    <property type="entry name" value="Transferase(Phosphotransferase) domain 1"/>
    <property type="match status" value="1"/>
</dbReference>
<evidence type="ECO:0000313" key="2">
    <source>
        <dbReference type="EMBL" id="KNC74006.1"/>
    </source>
</evidence>
<keyword evidence="2" id="KW-0808">Transferase</keyword>
<accession>A0A0L0FBY4</accession>
<dbReference type="Pfam" id="PF07714">
    <property type="entry name" value="PK_Tyr_Ser-Thr"/>
    <property type="match status" value="1"/>
</dbReference>
<dbReference type="GO" id="GO:0004674">
    <property type="term" value="F:protein serine/threonine kinase activity"/>
    <property type="evidence" value="ECO:0007669"/>
    <property type="project" value="UniProtKB-KW"/>
</dbReference>
<dbReference type="PANTHER" id="PTHR24416:SF600">
    <property type="entry name" value="PDGF- AND VEGF-RECEPTOR RELATED, ISOFORM J"/>
    <property type="match status" value="1"/>
</dbReference>
<dbReference type="eggNOG" id="KOG1095">
    <property type="taxonomic scope" value="Eukaryota"/>
</dbReference>
<name>A0A0L0FBY4_9EUKA</name>
<dbReference type="PANTHER" id="PTHR24416">
    <property type="entry name" value="TYROSINE-PROTEIN KINASE RECEPTOR"/>
    <property type="match status" value="1"/>
</dbReference>
<dbReference type="InterPro" id="IPR020635">
    <property type="entry name" value="Tyr_kinase_cat_dom"/>
</dbReference>
<dbReference type="SUPFAM" id="SSF56112">
    <property type="entry name" value="Protein kinase-like (PK-like)"/>
    <property type="match status" value="1"/>
</dbReference>
<dbReference type="GO" id="GO:0005524">
    <property type="term" value="F:ATP binding"/>
    <property type="evidence" value="ECO:0007669"/>
    <property type="project" value="InterPro"/>
</dbReference>
<dbReference type="InterPro" id="IPR011009">
    <property type="entry name" value="Kinase-like_dom_sf"/>
</dbReference>
<dbReference type="PROSITE" id="PS50011">
    <property type="entry name" value="PROTEIN_KINASE_DOM"/>
    <property type="match status" value="1"/>
</dbReference>